<comment type="similarity">
    <text evidence="2">Belongs to the ORC4 family.</text>
</comment>
<dbReference type="PANTHER" id="PTHR12087">
    <property type="entry name" value="ORIGIN RECOGNITION COMPLEX SUBUNIT 4"/>
    <property type="match status" value="1"/>
</dbReference>
<dbReference type="InterPro" id="IPR027417">
    <property type="entry name" value="P-loop_NTPase"/>
</dbReference>
<reference evidence="9 10" key="1">
    <citation type="submission" date="2017-10" db="EMBL/GenBank/DDBJ databases">
        <title>A novel species of cold-tolerant Malassezia isolated from bats.</title>
        <authorList>
            <person name="Lorch J.M."/>
            <person name="Palmer J.M."/>
            <person name="Vanderwolf K.J."/>
            <person name="Schmidt K.Z."/>
            <person name="Verant M.L."/>
            <person name="Weller T.J."/>
            <person name="Blehert D.S."/>
        </authorList>
    </citation>
    <scope>NUCLEOTIDE SEQUENCE [LARGE SCALE GENOMIC DNA]</scope>
    <source>
        <strain evidence="9 10">NWHC:44797-103</strain>
    </source>
</reference>
<accession>A0A2N1JG16</accession>
<dbReference type="Gene3D" id="3.40.50.300">
    <property type="entry name" value="P-loop containing nucleotide triphosphate hydrolases"/>
    <property type="match status" value="1"/>
</dbReference>
<dbReference type="GO" id="GO:0003688">
    <property type="term" value="F:DNA replication origin binding"/>
    <property type="evidence" value="ECO:0007669"/>
    <property type="project" value="TreeGrafter"/>
</dbReference>
<dbReference type="GO" id="GO:0006270">
    <property type="term" value="P:DNA replication initiation"/>
    <property type="evidence" value="ECO:0007669"/>
    <property type="project" value="TreeGrafter"/>
</dbReference>
<protein>
    <submittedName>
        <fullName evidence="9">Uncharacterized protein</fullName>
    </submittedName>
</protein>
<dbReference type="SUPFAM" id="SSF52540">
    <property type="entry name" value="P-loop containing nucleoside triphosphate hydrolases"/>
    <property type="match status" value="1"/>
</dbReference>
<dbReference type="Pfam" id="PF13191">
    <property type="entry name" value="AAA_16"/>
    <property type="match status" value="1"/>
</dbReference>
<evidence type="ECO:0000256" key="6">
    <source>
        <dbReference type="SAM" id="MobiDB-lite"/>
    </source>
</evidence>
<dbReference type="InterPro" id="IPR041664">
    <property type="entry name" value="AAA_16"/>
</dbReference>
<dbReference type="GO" id="GO:0005664">
    <property type="term" value="C:nuclear origin of replication recognition complex"/>
    <property type="evidence" value="ECO:0007669"/>
    <property type="project" value="TreeGrafter"/>
</dbReference>
<evidence type="ECO:0000256" key="3">
    <source>
        <dbReference type="ARBA" id="ARBA00022705"/>
    </source>
</evidence>
<gene>
    <name evidence="9" type="ORF">MVES_000110</name>
</gene>
<keyword evidence="5" id="KW-0539">Nucleus</keyword>
<dbReference type="PANTHER" id="PTHR12087:SF0">
    <property type="entry name" value="ORIGIN RECOGNITION COMPLEX SUBUNIT 4"/>
    <property type="match status" value="1"/>
</dbReference>
<evidence type="ECO:0000256" key="1">
    <source>
        <dbReference type="ARBA" id="ARBA00004123"/>
    </source>
</evidence>
<dbReference type="EMBL" id="KZ454987">
    <property type="protein sequence ID" value="PKI85475.1"/>
    <property type="molecule type" value="Genomic_DNA"/>
</dbReference>
<dbReference type="Proteomes" id="UP000232875">
    <property type="component" value="Unassembled WGS sequence"/>
</dbReference>
<evidence type="ECO:0000256" key="2">
    <source>
        <dbReference type="ARBA" id="ARBA00005334"/>
    </source>
</evidence>
<keyword evidence="3" id="KW-0235">DNA replication</keyword>
<evidence type="ECO:0000313" key="9">
    <source>
        <dbReference type="EMBL" id="PKI85475.1"/>
    </source>
</evidence>
<keyword evidence="4" id="KW-0238">DNA-binding</keyword>
<evidence type="ECO:0000256" key="4">
    <source>
        <dbReference type="ARBA" id="ARBA00023125"/>
    </source>
</evidence>
<evidence type="ECO:0000259" key="7">
    <source>
        <dbReference type="Pfam" id="PF13191"/>
    </source>
</evidence>
<dbReference type="InterPro" id="IPR032705">
    <property type="entry name" value="ORC4_C"/>
</dbReference>
<keyword evidence="10" id="KW-1185">Reference proteome</keyword>
<name>A0A2N1JG16_9BASI</name>
<feature type="domain" description="Orc1-like AAA ATPase" evidence="7">
    <location>
        <begin position="36"/>
        <end position="247"/>
    </location>
</feature>
<organism evidence="9 10">
    <name type="scientific">Malassezia vespertilionis</name>
    <dbReference type="NCBI Taxonomy" id="2020962"/>
    <lineage>
        <taxon>Eukaryota</taxon>
        <taxon>Fungi</taxon>
        <taxon>Dikarya</taxon>
        <taxon>Basidiomycota</taxon>
        <taxon>Ustilaginomycotina</taxon>
        <taxon>Malasseziomycetes</taxon>
        <taxon>Malasseziales</taxon>
        <taxon>Malasseziaceae</taxon>
        <taxon>Malassezia</taxon>
    </lineage>
</organism>
<evidence type="ECO:0000256" key="5">
    <source>
        <dbReference type="ARBA" id="ARBA00023242"/>
    </source>
</evidence>
<dbReference type="Pfam" id="PF14629">
    <property type="entry name" value="ORC4_C"/>
    <property type="match status" value="1"/>
</dbReference>
<dbReference type="STRING" id="2020962.A0A2N1JG16"/>
<feature type="compositionally biased region" description="Basic and acidic residues" evidence="6">
    <location>
        <begin position="161"/>
        <end position="170"/>
    </location>
</feature>
<dbReference type="InterPro" id="IPR016527">
    <property type="entry name" value="ORC4"/>
</dbReference>
<dbReference type="OrthoDB" id="343623at2759"/>
<evidence type="ECO:0000313" key="10">
    <source>
        <dbReference type="Proteomes" id="UP000232875"/>
    </source>
</evidence>
<feature type="region of interest" description="Disordered" evidence="6">
    <location>
        <begin position="126"/>
        <end position="177"/>
    </location>
</feature>
<proteinExistence type="inferred from homology"/>
<comment type="subcellular location">
    <subcellularLocation>
        <location evidence="1">Nucleus</location>
    </subcellularLocation>
</comment>
<feature type="domain" description="Origin recognition complex subunit 4 C-terminal" evidence="8">
    <location>
        <begin position="308"/>
        <end position="467"/>
    </location>
</feature>
<dbReference type="AlphaFoldDB" id="A0A2N1JG16"/>
<sequence length="539" mass="58529">MGDAAWAAQKKRTLAVLSTAPPPPAACVPYHGQECIGLEDSWVSLYALLRGTIVGQEGNSCLLIGEHGCGKSLLMQSTLRRIGEECVRYSVLKPLVVSLPGLLYTTDRQCIAELARQLMQQGALGRTETDEAVQQMEEKQQVDEMPEAQEDAGAGSDSDDDARARTETHAKAMQPSVQPSAVVTNAILLTMATALSHILSLLSRTAFDAPAARPLVIVLDDFEQYTARPRQALLYCLLDAVQAASYGPGLIVVGMTTRVDAGDALEKRVKSRFSQRTFHIHPPSLETYTQIARAALLGGLHVPPYAPWATEVERILQHDEFRQLLRGLHDLSGDVRLLYQSLIIPVAALTVPTLDAATFLHCAKTQREDAQRAAMHDLTEAELAVLIAARHLQLQGKEPFTFEMCFRELDQFVQRVRRDLRSGQSAHIHGISRGTVAIAGIDALANRTSMMGAFQRLLALEMLVPEPARLSLALAAGVASRTGAATSAYGTLANASVVPEFLPVRTAMPARMILEGVQDQERPEPPSAILLQWAEGTGM</sequence>
<evidence type="ECO:0000259" key="8">
    <source>
        <dbReference type="Pfam" id="PF14629"/>
    </source>
</evidence>